<organism evidence="2 3">
    <name type="scientific">Saguinus oedipus</name>
    <name type="common">Cotton-top tamarin</name>
    <name type="synonym">Oedipomidas oedipus</name>
    <dbReference type="NCBI Taxonomy" id="9490"/>
    <lineage>
        <taxon>Eukaryota</taxon>
        <taxon>Metazoa</taxon>
        <taxon>Chordata</taxon>
        <taxon>Craniata</taxon>
        <taxon>Vertebrata</taxon>
        <taxon>Euteleostomi</taxon>
        <taxon>Mammalia</taxon>
        <taxon>Eutheria</taxon>
        <taxon>Euarchontoglires</taxon>
        <taxon>Primates</taxon>
        <taxon>Haplorrhini</taxon>
        <taxon>Platyrrhini</taxon>
        <taxon>Cebidae</taxon>
        <taxon>Callitrichinae</taxon>
        <taxon>Saguinus</taxon>
    </lineage>
</organism>
<proteinExistence type="predicted"/>
<gene>
    <name evidence="2" type="ORF">P7K49_037928</name>
</gene>
<evidence type="ECO:0000259" key="1">
    <source>
        <dbReference type="Pfam" id="PF08100"/>
    </source>
</evidence>
<dbReference type="Pfam" id="PF08100">
    <property type="entry name" value="Dimerisation"/>
    <property type="match status" value="1"/>
</dbReference>
<dbReference type="InterPro" id="IPR036390">
    <property type="entry name" value="WH_DNA-bd_sf"/>
</dbReference>
<reference evidence="2 3" key="1">
    <citation type="submission" date="2023-05" db="EMBL/GenBank/DDBJ databases">
        <title>B98-5 Cell Line De Novo Hybrid Assembly: An Optical Mapping Approach.</title>
        <authorList>
            <person name="Kananen K."/>
            <person name="Auerbach J.A."/>
            <person name="Kautto E."/>
            <person name="Blachly J.S."/>
        </authorList>
    </citation>
    <scope>NUCLEOTIDE SEQUENCE [LARGE SCALE GENOMIC DNA]</scope>
    <source>
        <strain evidence="2">B95-8</strain>
        <tissue evidence="2">Cell line</tissue>
    </source>
</reference>
<feature type="domain" description="O-methyltransferase dimerisation" evidence="1">
    <location>
        <begin position="28"/>
        <end position="96"/>
    </location>
</feature>
<accession>A0ABQ9TD70</accession>
<dbReference type="InterPro" id="IPR012967">
    <property type="entry name" value="COMT_dimerisation"/>
</dbReference>
<name>A0ABQ9TD70_SAGOE</name>
<evidence type="ECO:0000313" key="3">
    <source>
        <dbReference type="Proteomes" id="UP001266305"/>
    </source>
</evidence>
<protein>
    <recommendedName>
        <fullName evidence="1">O-methyltransferase dimerisation domain-containing protein</fullName>
    </recommendedName>
</protein>
<keyword evidence="3" id="KW-1185">Reference proteome</keyword>
<sequence length="199" mass="21315">MSNRENRKLSGHVKQFRHPWPPRSRGGSALFTACKLKVFDLLKDEAPQKAVGIASKVDASVCGTERLLDFCAGLGFLEKSEQGYSNTEAANLYLTSDGDCSLHGLIVYSSEVTWNLFTHLEFAVREGRHQHHRVQGKKAEDVFQVGEPPRSLSAWHASCQGTLAHGAAWAPGSLGLQAGTSQSLGAVAVSSVTSGTGPP</sequence>
<evidence type="ECO:0000313" key="2">
    <source>
        <dbReference type="EMBL" id="KAK2082692.1"/>
    </source>
</evidence>
<dbReference type="Proteomes" id="UP001266305">
    <property type="component" value="Unassembled WGS sequence"/>
</dbReference>
<dbReference type="SUPFAM" id="SSF46785">
    <property type="entry name" value="Winged helix' DNA-binding domain"/>
    <property type="match status" value="1"/>
</dbReference>
<dbReference type="Gene3D" id="1.10.10.10">
    <property type="entry name" value="Winged helix-like DNA-binding domain superfamily/Winged helix DNA-binding domain"/>
    <property type="match status" value="1"/>
</dbReference>
<dbReference type="EMBL" id="JASSZA010000023">
    <property type="protein sequence ID" value="KAK2082692.1"/>
    <property type="molecule type" value="Genomic_DNA"/>
</dbReference>
<dbReference type="InterPro" id="IPR036388">
    <property type="entry name" value="WH-like_DNA-bd_sf"/>
</dbReference>
<comment type="caution">
    <text evidence="2">The sequence shown here is derived from an EMBL/GenBank/DDBJ whole genome shotgun (WGS) entry which is preliminary data.</text>
</comment>